<sequence length="388" mass="42471">MTVERLSYLFERCLDQSATPAERDEWIAMAALPEHEHIINNLLDKAYKEATATDEPDLPTSNGILSAIFSTAEPASPQRSSFFLRPWRWTAAAAILIVVAALSLVIVTRQPAKNTANNPVAATDILPGKQGAILTLENGSQISLDTVKNATLALQGGVNAKVINGALIYEGNENVTAYNTMSTPRSRQFHLTLADGTQVWLNSASAIRYPVSFTAEKRLVEVTGEAYFEVAADPAKPFIVRVNGKAEVEVLGTAFNINAYDNEANIRTTLLQGAVAVSAATVSEKVRLHPGQQAKLTSNNIQVVENVAVDKVIAWKNGKFNFEGLSFAEISRELERWYDIEIIFEGKMPDKAIWGGMSKDVPLSGVLEYFKGLDIRYRQEGRTLIISS</sequence>
<evidence type="ECO:0000256" key="1">
    <source>
        <dbReference type="SAM" id="Phobius"/>
    </source>
</evidence>
<keyword evidence="5" id="KW-1185">Reference proteome</keyword>
<proteinExistence type="predicted"/>
<dbReference type="InterPro" id="IPR006860">
    <property type="entry name" value="FecR"/>
</dbReference>
<dbReference type="GO" id="GO:0016989">
    <property type="term" value="F:sigma factor antagonist activity"/>
    <property type="evidence" value="ECO:0007669"/>
    <property type="project" value="TreeGrafter"/>
</dbReference>
<evidence type="ECO:0000259" key="2">
    <source>
        <dbReference type="Pfam" id="PF04773"/>
    </source>
</evidence>
<dbReference type="PANTHER" id="PTHR30273">
    <property type="entry name" value="PERIPLASMIC SIGNAL SENSOR AND SIGMA FACTOR ACTIVATOR FECR-RELATED"/>
    <property type="match status" value="1"/>
</dbReference>
<dbReference type="Proteomes" id="UP000290545">
    <property type="component" value="Unassembled WGS sequence"/>
</dbReference>
<dbReference type="OrthoDB" id="646755at2"/>
<keyword evidence="1" id="KW-0812">Transmembrane</keyword>
<feature type="transmembrane region" description="Helical" evidence="1">
    <location>
        <begin position="89"/>
        <end position="107"/>
    </location>
</feature>
<gene>
    <name evidence="4" type="ORF">ESB13_04940</name>
</gene>
<feature type="domain" description="FecR protein" evidence="2">
    <location>
        <begin position="180"/>
        <end position="275"/>
    </location>
</feature>
<keyword evidence="1" id="KW-1133">Transmembrane helix</keyword>
<comment type="caution">
    <text evidence="4">The sequence shown here is derived from an EMBL/GenBank/DDBJ whole genome shotgun (WGS) entry which is preliminary data.</text>
</comment>
<dbReference type="InterPro" id="IPR012373">
    <property type="entry name" value="Ferrdict_sens_TM"/>
</dbReference>
<accession>A0A4Q1DA96</accession>
<protein>
    <submittedName>
        <fullName evidence="4">DUF4974 domain-containing protein</fullName>
    </submittedName>
</protein>
<organism evidence="4 5">
    <name type="scientific">Filimonas effusa</name>
    <dbReference type="NCBI Taxonomy" id="2508721"/>
    <lineage>
        <taxon>Bacteria</taxon>
        <taxon>Pseudomonadati</taxon>
        <taxon>Bacteroidota</taxon>
        <taxon>Chitinophagia</taxon>
        <taxon>Chitinophagales</taxon>
        <taxon>Chitinophagaceae</taxon>
        <taxon>Filimonas</taxon>
    </lineage>
</organism>
<dbReference type="InterPro" id="IPR032508">
    <property type="entry name" value="FecR_C"/>
</dbReference>
<dbReference type="EMBL" id="SDHZ01000001">
    <property type="protein sequence ID" value="RXK86160.1"/>
    <property type="molecule type" value="Genomic_DNA"/>
</dbReference>
<evidence type="ECO:0000259" key="3">
    <source>
        <dbReference type="Pfam" id="PF16344"/>
    </source>
</evidence>
<dbReference type="Gene3D" id="3.55.50.30">
    <property type="match status" value="1"/>
</dbReference>
<keyword evidence="1" id="KW-0472">Membrane</keyword>
<feature type="domain" description="Protein FecR C-terminal" evidence="3">
    <location>
        <begin position="319"/>
        <end position="386"/>
    </location>
</feature>
<dbReference type="Gene3D" id="2.60.120.1440">
    <property type="match status" value="1"/>
</dbReference>
<evidence type="ECO:0000313" key="4">
    <source>
        <dbReference type="EMBL" id="RXK86160.1"/>
    </source>
</evidence>
<name>A0A4Q1DA96_9BACT</name>
<evidence type="ECO:0000313" key="5">
    <source>
        <dbReference type="Proteomes" id="UP000290545"/>
    </source>
</evidence>
<reference evidence="4 5" key="1">
    <citation type="submission" date="2019-01" db="EMBL/GenBank/DDBJ databases">
        <title>Filimonas sp. strain TTM-71.</title>
        <authorList>
            <person name="Chen W.-M."/>
        </authorList>
    </citation>
    <scope>NUCLEOTIDE SEQUENCE [LARGE SCALE GENOMIC DNA]</scope>
    <source>
        <strain evidence="4 5">TTM-71</strain>
    </source>
</reference>
<dbReference type="PANTHER" id="PTHR30273:SF2">
    <property type="entry name" value="PROTEIN FECR"/>
    <property type="match status" value="1"/>
</dbReference>
<dbReference type="Pfam" id="PF16344">
    <property type="entry name" value="FecR_C"/>
    <property type="match status" value="1"/>
</dbReference>
<dbReference type="FunFam" id="2.60.120.1440:FF:000001">
    <property type="entry name" value="Putative anti-sigma factor"/>
    <property type="match status" value="1"/>
</dbReference>
<dbReference type="AlphaFoldDB" id="A0A4Q1DA96"/>
<dbReference type="Pfam" id="PF04773">
    <property type="entry name" value="FecR"/>
    <property type="match status" value="1"/>
</dbReference>
<dbReference type="RefSeq" id="WP_129001910.1">
    <property type="nucleotide sequence ID" value="NZ_SDHZ01000001.1"/>
</dbReference>